<dbReference type="InterPro" id="IPR010982">
    <property type="entry name" value="Lambda_DNA-bd_dom_sf"/>
</dbReference>
<dbReference type="InterPro" id="IPR001387">
    <property type="entry name" value="Cro/C1-type_HTH"/>
</dbReference>
<evidence type="ECO:0000256" key="1">
    <source>
        <dbReference type="ARBA" id="ARBA00023125"/>
    </source>
</evidence>
<dbReference type="PROSITE" id="PS50943">
    <property type="entry name" value="HTH_CROC1"/>
    <property type="match status" value="1"/>
</dbReference>
<protein>
    <submittedName>
        <fullName evidence="4">Helix-turn-helix transcriptional regulator</fullName>
    </submittedName>
</protein>
<gene>
    <name evidence="4" type="ORF">RFM23_21040</name>
</gene>
<reference evidence="4 5" key="1">
    <citation type="submission" date="2023-08" db="EMBL/GenBank/DDBJ databases">
        <title>Implementing the SeqCode for naming new Mesorhizobium species isolated from Vachellia karroo root nodules.</title>
        <authorList>
            <person name="Van Lill M."/>
        </authorList>
    </citation>
    <scope>NUCLEOTIDE SEQUENCE [LARGE SCALE GENOMIC DNA]</scope>
    <source>
        <strain evidence="4 5">VK4B</strain>
    </source>
</reference>
<dbReference type="Gene3D" id="1.10.260.40">
    <property type="entry name" value="lambda repressor-like DNA-binding domains"/>
    <property type="match status" value="1"/>
</dbReference>
<dbReference type="SUPFAM" id="SSF47413">
    <property type="entry name" value="lambda repressor-like DNA-binding domains"/>
    <property type="match status" value="1"/>
</dbReference>
<dbReference type="InterPro" id="IPR050807">
    <property type="entry name" value="TransReg_Diox_bact_type"/>
</dbReference>
<evidence type="ECO:0000313" key="5">
    <source>
        <dbReference type="Proteomes" id="UP001276564"/>
    </source>
</evidence>
<dbReference type="EMBL" id="JAVIIP010000011">
    <property type="protein sequence ID" value="MDX8540109.1"/>
    <property type="molecule type" value="Genomic_DNA"/>
</dbReference>
<organism evidence="4 5">
    <name type="scientific">Mesorhizobium abyssinicae</name>
    <dbReference type="NCBI Taxonomy" id="1209958"/>
    <lineage>
        <taxon>Bacteria</taxon>
        <taxon>Pseudomonadati</taxon>
        <taxon>Pseudomonadota</taxon>
        <taxon>Alphaproteobacteria</taxon>
        <taxon>Hyphomicrobiales</taxon>
        <taxon>Phyllobacteriaceae</taxon>
        <taxon>Mesorhizobium</taxon>
    </lineage>
</organism>
<dbReference type="Pfam" id="PF01381">
    <property type="entry name" value="HTH_3"/>
    <property type="match status" value="1"/>
</dbReference>
<dbReference type="RefSeq" id="WP_320321265.1">
    <property type="nucleotide sequence ID" value="NZ_JAVIIP010000011.1"/>
</dbReference>
<evidence type="ECO:0000256" key="2">
    <source>
        <dbReference type="SAM" id="MobiDB-lite"/>
    </source>
</evidence>
<name>A0ABU5ASE0_9HYPH</name>
<dbReference type="CDD" id="cd00093">
    <property type="entry name" value="HTH_XRE"/>
    <property type="match status" value="1"/>
</dbReference>
<proteinExistence type="predicted"/>
<keyword evidence="5" id="KW-1185">Reference proteome</keyword>
<sequence length="91" mass="10125">MNARNAIGWNLRKFRVARGLSQERLALEAGIDRAYLGRIERGSENVTVAILELLAKVLDVSVGRLFDEPEPGSARPGPLRSGRKPRKDRTD</sequence>
<evidence type="ECO:0000259" key="3">
    <source>
        <dbReference type="PROSITE" id="PS50943"/>
    </source>
</evidence>
<keyword evidence="1" id="KW-0238">DNA-binding</keyword>
<dbReference type="SMART" id="SM00530">
    <property type="entry name" value="HTH_XRE"/>
    <property type="match status" value="1"/>
</dbReference>
<dbReference type="PANTHER" id="PTHR46797">
    <property type="entry name" value="HTH-TYPE TRANSCRIPTIONAL REGULATOR"/>
    <property type="match status" value="1"/>
</dbReference>
<evidence type="ECO:0000313" key="4">
    <source>
        <dbReference type="EMBL" id="MDX8540109.1"/>
    </source>
</evidence>
<feature type="domain" description="HTH cro/C1-type" evidence="3">
    <location>
        <begin position="11"/>
        <end position="65"/>
    </location>
</feature>
<dbReference type="Proteomes" id="UP001276564">
    <property type="component" value="Unassembled WGS sequence"/>
</dbReference>
<dbReference type="PANTHER" id="PTHR46797:SF1">
    <property type="entry name" value="METHYLPHOSPHONATE SYNTHASE"/>
    <property type="match status" value="1"/>
</dbReference>
<feature type="region of interest" description="Disordered" evidence="2">
    <location>
        <begin position="66"/>
        <end position="91"/>
    </location>
</feature>
<comment type="caution">
    <text evidence="4">The sequence shown here is derived from an EMBL/GenBank/DDBJ whole genome shotgun (WGS) entry which is preliminary data.</text>
</comment>
<feature type="compositionally biased region" description="Basic residues" evidence="2">
    <location>
        <begin position="81"/>
        <end position="91"/>
    </location>
</feature>
<accession>A0ABU5ASE0</accession>